<proteinExistence type="predicted"/>
<protein>
    <submittedName>
        <fullName evidence="1">Uncharacterized</fullName>
    </submittedName>
</protein>
<sequence>MAEDKVNIGLTNEANEVAEKIAELDCFEDKFDIAKFAFAYAIKNELDKRISEFNIGEGRGASWNVGTFDGDKYLYNFIISLFPDIQTPYRQIELLMNAGLIELGKIINESGLSGISEFM</sequence>
<evidence type="ECO:0000313" key="1">
    <source>
        <dbReference type="EMBL" id="CFX97401.1"/>
    </source>
</evidence>
<dbReference type="RefSeq" id="WP_046499209.1">
    <property type="nucleotide sequence ID" value="NZ_CGIH01000039.1"/>
</dbReference>
<reference evidence="1 2" key="1">
    <citation type="submission" date="2015-03" db="EMBL/GenBank/DDBJ databases">
        <authorList>
            <person name="Murphy D."/>
        </authorList>
    </citation>
    <scope>NUCLEOTIDE SEQUENCE [LARGE SCALE GENOMIC DNA]</scope>
    <source>
        <strain evidence="1 2">OL-4</strain>
    </source>
</reference>
<evidence type="ECO:0000313" key="2">
    <source>
        <dbReference type="Proteomes" id="UP000045545"/>
    </source>
</evidence>
<accession>A0A0E4GD34</accession>
<keyword evidence="2" id="KW-1185">Reference proteome</keyword>
<name>A0A0E4GD34_9FIRM</name>
<dbReference type="OrthoDB" id="3034881at2"/>
<dbReference type="Proteomes" id="UP000045545">
    <property type="component" value="Unassembled WGS sequence"/>
</dbReference>
<dbReference type="AlphaFoldDB" id="A0A0E4GD34"/>
<gene>
    <name evidence="1" type="ORF">2359</name>
</gene>
<organism evidence="1 2">
    <name type="scientific">Syntrophomonas zehnderi OL-4</name>
    <dbReference type="NCBI Taxonomy" id="690567"/>
    <lineage>
        <taxon>Bacteria</taxon>
        <taxon>Bacillati</taxon>
        <taxon>Bacillota</taxon>
        <taxon>Clostridia</taxon>
        <taxon>Eubacteriales</taxon>
        <taxon>Syntrophomonadaceae</taxon>
        <taxon>Syntrophomonas</taxon>
    </lineage>
</organism>
<dbReference type="STRING" id="690567.2359"/>
<dbReference type="EMBL" id="CGIH01000039">
    <property type="protein sequence ID" value="CFX97401.1"/>
    <property type="molecule type" value="Genomic_DNA"/>
</dbReference>